<sequence length="244" mass="26512">MGIGVAEIRGLGELRALETMAISFMDLNNLNGLENLRFLATLILSECPSLANLDGLQLLGALEELNLNGASFGRKPSLDLSGLVNLKRLNIRLCQGLKEVTGLERLVTLERLVMESCTSIRQLPDLSELSNLKYLNLSGCAGLIHLIGVDRLVSLRQLLLSWCCSIAKLPNLSGPKNLERLYIVGCTKLIEVNGLDELKELQDLEMGKRMRMKYLVKSAARYGKGLASSLLLGLSPTASGTSSS</sequence>
<dbReference type="EMBL" id="CAMGYJ010000006">
    <property type="protein sequence ID" value="CAI0436207.1"/>
    <property type="molecule type" value="Genomic_DNA"/>
</dbReference>
<organism evidence="1 2">
    <name type="scientific">Linum tenue</name>
    <dbReference type="NCBI Taxonomy" id="586396"/>
    <lineage>
        <taxon>Eukaryota</taxon>
        <taxon>Viridiplantae</taxon>
        <taxon>Streptophyta</taxon>
        <taxon>Embryophyta</taxon>
        <taxon>Tracheophyta</taxon>
        <taxon>Spermatophyta</taxon>
        <taxon>Magnoliopsida</taxon>
        <taxon>eudicotyledons</taxon>
        <taxon>Gunneridae</taxon>
        <taxon>Pentapetalae</taxon>
        <taxon>rosids</taxon>
        <taxon>fabids</taxon>
        <taxon>Malpighiales</taxon>
        <taxon>Linaceae</taxon>
        <taxon>Linum</taxon>
    </lineage>
</organism>
<dbReference type="SUPFAM" id="SSF52058">
    <property type="entry name" value="L domain-like"/>
    <property type="match status" value="1"/>
</dbReference>
<dbReference type="InterPro" id="IPR032675">
    <property type="entry name" value="LRR_dom_sf"/>
</dbReference>
<keyword evidence="2" id="KW-1185">Reference proteome</keyword>
<dbReference type="AlphaFoldDB" id="A0AAV0LPV1"/>
<dbReference type="Gene3D" id="3.80.10.10">
    <property type="entry name" value="Ribonuclease Inhibitor"/>
    <property type="match status" value="1"/>
</dbReference>
<protein>
    <submittedName>
        <fullName evidence="1">Uncharacterized protein</fullName>
    </submittedName>
</protein>
<evidence type="ECO:0000313" key="2">
    <source>
        <dbReference type="Proteomes" id="UP001154282"/>
    </source>
</evidence>
<dbReference type="PANTHER" id="PTHR47186">
    <property type="entry name" value="LEUCINE-RICH REPEAT-CONTAINING PROTEIN 57"/>
    <property type="match status" value="1"/>
</dbReference>
<evidence type="ECO:0000313" key="1">
    <source>
        <dbReference type="EMBL" id="CAI0436207.1"/>
    </source>
</evidence>
<name>A0AAV0LPV1_9ROSI</name>
<comment type="caution">
    <text evidence="1">The sequence shown here is derived from an EMBL/GenBank/DDBJ whole genome shotgun (WGS) entry which is preliminary data.</text>
</comment>
<dbReference type="PANTHER" id="PTHR47186:SF3">
    <property type="entry name" value="OS09G0267800 PROTEIN"/>
    <property type="match status" value="1"/>
</dbReference>
<proteinExistence type="predicted"/>
<reference evidence="1" key="1">
    <citation type="submission" date="2022-08" db="EMBL/GenBank/DDBJ databases">
        <authorList>
            <person name="Gutierrez-Valencia J."/>
        </authorList>
    </citation>
    <scope>NUCLEOTIDE SEQUENCE</scope>
</reference>
<dbReference type="Proteomes" id="UP001154282">
    <property type="component" value="Unassembled WGS sequence"/>
</dbReference>
<accession>A0AAV0LPV1</accession>
<gene>
    <name evidence="1" type="ORF">LITE_LOCUS24991</name>
</gene>